<gene>
    <name evidence="1" type="ORF">ASZ90_004447</name>
</gene>
<dbReference type="EMBL" id="LNQE01000617">
    <property type="protein sequence ID" value="KUG25719.1"/>
    <property type="molecule type" value="Genomic_DNA"/>
</dbReference>
<organism evidence="1">
    <name type="scientific">hydrocarbon metagenome</name>
    <dbReference type="NCBI Taxonomy" id="938273"/>
    <lineage>
        <taxon>unclassified sequences</taxon>
        <taxon>metagenomes</taxon>
        <taxon>ecological metagenomes</taxon>
    </lineage>
</organism>
<protein>
    <recommendedName>
        <fullName evidence="2">ATP-grasp domain-containing protein</fullName>
    </recommendedName>
</protein>
<comment type="caution">
    <text evidence="1">The sequence shown here is derived from an EMBL/GenBank/DDBJ whole genome shotgun (WGS) entry which is preliminary data.</text>
</comment>
<dbReference type="Gene3D" id="3.30.470.20">
    <property type="entry name" value="ATP-grasp fold, B domain"/>
    <property type="match status" value="1"/>
</dbReference>
<evidence type="ECO:0000313" key="1">
    <source>
        <dbReference type="EMBL" id="KUG25719.1"/>
    </source>
</evidence>
<evidence type="ECO:0008006" key="2">
    <source>
        <dbReference type="Google" id="ProtNLM"/>
    </source>
</evidence>
<dbReference type="SUPFAM" id="SSF56059">
    <property type="entry name" value="Glutathione synthetase ATP-binding domain-like"/>
    <property type="match status" value="1"/>
</dbReference>
<proteinExistence type="predicted"/>
<accession>A0A0W8FXQ4</accession>
<dbReference type="AlphaFoldDB" id="A0A0W8FXQ4"/>
<reference evidence="1" key="1">
    <citation type="journal article" date="2015" name="Proc. Natl. Acad. Sci. U.S.A.">
        <title>Networks of energetic and metabolic interactions define dynamics in microbial communities.</title>
        <authorList>
            <person name="Embree M."/>
            <person name="Liu J.K."/>
            <person name="Al-Bassam M.M."/>
            <person name="Zengler K."/>
        </authorList>
    </citation>
    <scope>NUCLEOTIDE SEQUENCE</scope>
</reference>
<name>A0A0W8FXQ4_9ZZZZ</name>
<sequence>MKLQFAGIRRKSDYSPNQITNDGLIILKTAQELIKLGADYKLYEESDILSGNIDEEVIFTMARGYDALKHLIKLEEKGKFIINSPVSSLNCYRVQMSAKLKSAGIPFPKSKIVSTTSGKQYKISEIGERKIWIKRGDVHAVHREDVSLVYGDEELNFLLNEFAHRGIKDTVLQEHIYGDVIKFYSVRDTNFFRWYYVNGNHNYKFDSYLLRELAEKSAQVLDLYIYGGDAIISEDGSITIIDVNDWPSFANFRDEASRFIAKIIYEKAVEFSEIKKLVEQVIA</sequence>